<keyword evidence="3" id="KW-1185">Reference proteome</keyword>
<dbReference type="FunFam" id="2.70.70.10:FF:000006">
    <property type="entry name" value="M23 family peptidase"/>
    <property type="match status" value="1"/>
</dbReference>
<dbReference type="InterPro" id="IPR011055">
    <property type="entry name" value="Dup_hybrid_motif"/>
</dbReference>
<dbReference type="OrthoDB" id="9815245at2"/>
<dbReference type="STRING" id="915471.SAMN05216201_101285"/>
<evidence type="ECO:0000313" key="2">
    <source>
        <dbReference type="EMBL" id="SEI62987.1"/>
    </source>
</evidence>
<gene>
    <name evidence="2" type="ORF">SAMN05216201_101285</name>
</gene>
<dbReference type="InterPro" id="IPR050570">
    <property type="entry name" value="Cell_wall_metabolism_enzyme"/>
</dbReference>
<evidence type="ECO:0000259" key="1">
    <source>
        <dbReference type="Pfam" id="PF01551"/>
    </source>
</evidence>
<dbReference type="PANTHER" id="PTHR21666">
    <property type="entry name" value="PEPTIDASE-RELATED"/>
    <property type="match status" value="1"/>
</dbReference>
<dbReference type="Pfam" id="PF01551">
    <property type="entry name" value="Peptidase_M23"/>
    <property type="match status" value="1"/>
</dbReference>
<dbReference type="EMBL" id="FNZE01000001">
    <property type="protein sequence ID" value="SEI62987.1"/>
    <property type="molecule type" value="Genomic_DNA"/>
</dbReference>
<sequence>MKLFSPSSRSLTRDAIRVVSLRRLLLPALGVLLVLNLATFVGGVWVGRGLSQPLPPVAEVESAPGEEDHFAIARVGALVGRLKSLEADVFSLRTMLGEHKTLTRQLSALDPALLPALVPDIPGDVRGGQGGLWLPPRGCSDESPHAQATPLEDLQHGEATARCLRSVLDQLMESVAQRNAALMAIPSRRPVQPQARLGSAFGNRVDPFNRRLAFHSGVDFALPTGADVLAAAGGRVRFAGRNGGYGNLLEIDHGNGLVTRYAHLSRFHVRVGEVVTPGQRVGAAGSTGRSTGPHLHFEVLHNGGFADPQRFLALGDMARDADAVAKD</sequence>
<name>A0A1H6SDZ2_9PSED</name>
<dbReference type="RefSeq" id="WP_090305752.1">
    <property type="nucleotide sequence ID" value="NZ_FNZE01000001.1"/>
</dbReference>
<dbReference type="AlphaFoldDB" id="A0A1H6SDZ2"/>
<feature type="domain" description="M23ase beta-sheet core" evidence="1">
    <location>
        <begin position="214"/>
        <end position="308"/>
    </location>
</feature>
<dbReference type="Proteomes" id="UP000242930">
    <property type="component" value="Unassembled WGS sequence"/>
</dbReference>
<dbReference type="SUPFAM" id="SSF51261">
    <property type="entry name" value="Duplicated hybrid motif"/>
    <property type="match status" value="1"/>
</dbReference>
<reference evidence="3" key="1">
    <citation type="submission" date="2016-10" db="EMBL/GenBank/DDBJ databases">
        <authorList>
            <person name="Varghese N."/>
            <person name="Submissions S."/>
        </authorList>
    </citation>
    <scope>NUCLEOTIDE SEQUENCE [LARGE SCALE GENOMIC DNA]</scope>
    <source>
        <strain evidence="3">LMG 25967</strain>
    </source>
</reference>
<evidence type="ECO:0000313" key="3">
    <source>
        <dbReference type="Proteomes" id="UP000242930"/>
    </source>
</evidence>
<accession>A0A1H6SDZ2</accession>
<dbReference type="GO" id="GO:0004222">
    <property type="term" value="F:metalloendopeptidase activity"/>
    <property type="evidence" value="ECO:0007669"/>
    <property type="project" value="TreeGrafter"/>
</dbReference>
<dbReference type="InterPro" id="IPR016047">
    <property type="entry name" value="M23ase_b-sheet_dom"/>
</dbReference>
<proteinExistence type="predicted"/>
<dbReference type="Gene3D" id="2.70.70.10">
    <property type="entry name" value="Glucose Permease (Domain IIA)"/>
    <property type="match status" value="1"/>
</dbReference>
<organism evidence="2 3">
    <name type="scientific">Pseudomonas linyingensis</name>
    <dbReference type="NCBI Taxonomy" id="915471"/>
    <lineage>
        <taxon>Bacteria</taxon>
        <taxon>Pseudomonadati</taxon>
        <taxon>Pseudomonadota</taxon>
        <taxon>Gammaproteobacteria</taxon>
        <taxon>Pseudomonadales</taxon>
        <taxon>Pseudomonadaceae</taxon>
        <taxon>Pseudomonas</taxon>
    </lineage>
</organism>
<dbReference type="PANTHER" id="PTHR21666:SF270">
    <property type="entry name" value="MUREIN HYDROLASE ACTIVATOR ENVC"/>
    <property type="match status" value="1"/>
</dbReference>
<protein>
    <submittedName>
        <fullName evidence="2">Peptidase family M23</fullName>
    </submittedName>
</protein>
<dbReference type="CDD" id="cd12797">
    <property type="entry name" value="M23_peptidase"/>
    <property type="match status" value="1"/>
</dbReference>